<dbReference type="InterPro" id="IPR024520">
    <property type="entry name" value="DUF3558"/>
</dbReference>
<feature type="signal peptide" evidence="2">
    <location>
        <begin position="1"/>
        <end position="32"/>
    </location>
</feature>
<dbReference type="PROSITE" id="PS51257">
    <property type="entry name" value="PROKAR_LIPOPROTEIN"/>
    <property type="match status" value="1"/>
</dbReference>
<proteinExistence type="predicted"/>
<dbReference type="AlphaFoldDB" id="A0A918EDB9"/>
<protein>
    <recommendedName>
        <fullName evidence="5">DUF3558 domain-containing protein</fullName>
    </recommendedName>
</protein>
<evidence type="ECO:0000256" key="1">
    <source>
        <dbReference type="SAM" id="MobiDB-lite"/>
    </source>
</evidence>
<evidence type="ECO:0000313" key="4">
    <source>
        <dbReference type="Proteomes" id="UP000639606"/>
    </source>
</evidence>
<feature type="compositionally biased region" description="Low complexity" evidence="1">
    <location>
        <begin position="39"/>
        <end position="55"/>
    </location>
</feature>
<comment type="caution">
    <text evidence="3">The sequence shown here is derived from an EMBL/GenBank/DDBJ whole genome shotgun (WGS) entry which is preliminary data.</text>
</comment>
<dbReference type="Pfam" id="PF12079">
    <property type="entry name" value="DUF3558"/>
    <property type="match status" value="1"/>
</dbReference>
<feature type="chain" id="PRO_5037540653" description="DUF3558 domain-containing protein" evidence="2">
    <location>
        <begin position="33"/>
        <end position="187"/>
    </location>
</feature>
<sequence length="187" mass="19249">MRVHLIRTATARTTASLLLVGLALVSCSDGEAGDASPVSTTTTTTDAGGATSSTSKQASGNALESIDPCEVLNSVASQFNLTRIEEGDSDSCAADYSKTVTVQFDIHADRRLADYRPEPTSELSDTSVGGRKAKLVKKALTSSSCAVAVEVSATSRFDVFASANASLDEACDAATKVAAAVEPKLPK</sequence>
<keyword evidence="4" id="KW-1185">Reference proteome</keyword>
<gene>
    <name evidence="3" type="ORF">GCM10010185_30810</name>
</gene>
<dbReference type="EMBL" id="BMRG01000005">
    <property type="protein sequence ID" value="GGP56492.1"/>
    <property type="molecule type" value="Genomic_DNA"/>
</dbReference>
<feature type="region of interest" description="Disordered" evidence="1">
    <location>
        <begin position="30"/>
        <end position="60"/>
    </location>
</feature>
<name>A0A918EDB9_9PSEU</name>
<reference evidence="3" key="1">
    <citation type="journal article" date="2014" name="Int. J. Syst. Evol. Microbiol.">
        <title>Complete genome sequence of Corynebacterium casei LMG S-19264T (=DSM 44701T), isolated from a smear-ripened cheese.</title>
        <authorList>
            <consortium name="US DOE Joint Genome Institute (JGI-PGF)"/>
            <person name="Walter F."/>
            <person name="Albersmeier A."/>
            <person name="Kalinowski J."/>
            <person name="Ruckert C."/>
        </authorList>
    </citation>
    <scope>NUCLEOTIDE SEQUENCE</scope>
    <source>
        <strain evidence="3">JCM 3313</strain>
    </source>
</reference>
<reference evidence="3" key="2">
    <citation type="submission" date="2020-09" db="EMBL/GenBank/DDBJ databases">
        <authorList>
            <person name="Sun Q."/>
            <person name="Ohkuma M."/>
        </authorList>
    </citation>
    <scope>NUCLEOTIDE SEQUENCE</scope>
    <source>
        <strain evidence="3">JCM 3313</strain>
    </source>
</reference>
<accession>A0A918EDB9</accession>
<organism evidence="3 4">
    <name type="scientific">Saccharothrix coeruleofusca</name>
    <dbReference type="NCBI Taxonomy" id="33919"/>
    <lineage>
        <taxon>Bacteria</taxon>
        <taxon>Bacillati</taxon>
        <taxon>Actinomycetota</taxon>
        <taxon>Actinomycetes</taxon>
        <taxon>Pseudonocardiales</taxon>
        <taxon>Pseudonocardiaceae</taxon>
        <taxon>Saccharothrix</taxon>
    </lineage>
</organism>
<dbReference type="Proteomes" id="UP000639606">
    <property type="component" value="Unassembled WGS sequence"/>
</dbReference>
<evidence type="ECO:0000256" key="2">
    <source>
        <dbReference type="SAM" id="SignalP"/>
    </source>
</evidence>
<evidence type="ECO:0000313" key="3">
    <source>
        <dbReference type="EMBL" id="GGP56492.1"/>
    </source>
</evidence>
<keyword evidence="2" id="KW-0732">Signal</keyword>
<evidence type="ECO:0008006" key="5">
    <source>
        <dbReference type="Google" id="ProtNLM"/>
    </source>
</evidence>